<evidence type="ECO:0000313" key="7">
    <source>
        <dbReference type="Proteomes" id="UP000236146"/>
    </source>
</evidence>
<evidence type="ECO:0000256" key="1">
    <source>
        <dbReference type="ARBA" id="ARBA00022737"/>
    </source>
</evidence>
<evidence type="ECO:0000256" key="4">
    <source>
        <dbReference type="SAM" id="Coils"/>
    </source>
</evidence>
<feature type="domain" description="ABC transporter" evidence="5">
    <location>
        <begin position="327"/>
        <end position="533"/>
    </location>
</feature>
<gene>
    <name evidence="6" type="ORF">BFS05_01420</name>
</gene>
<dbReference type="Pfam" id="PF00005">
    <property type="entry name" value="ABC_tran"/>
    <property type="match status" value="2"/>
</dbReference>
<dbReference type="PROSITE" id="PS50893">
    <property type="entry name" value="ABC_TRANSPORTER_2"/>
    <property type="match status" value="2"/>
</dbReference>
<dbReference type="Gene3D" id="3.40.50.300">
    <property type="entry name" value="P-loop containing nucleotide triphosphate hydrolases"/>
    <property type="match status" value="2"/>
</dbReference>
<dbReference type="InterPro" id="IPR032781">
    <property type="entry name" value="ABC_tran_Xtn"/>
</dbReference>
<dbReference type="Proteomes" id="UP000236146">
    <property type="component" value="Unassembled WGS sequence"/>
</dbReference>
<dbReference type="RefSeq" id="WP_103084272.1">
    <property type="nucleotide sequence ID" value="NZ_JBLLPE010000001.1"/>
</dbReference>
<dbReference type="CDD" id="cd03221">
    <property type="entry name" value="ABCF_EF-3"/>
    <property type="match status" value="2"/>
</dbReference>
<evidence type="ECO:0000259" key="5">
    <source>
        <dbReference type="PROSITE" id="PS50893"/>
    </source>
</evidence>
<dbReference type="AlphaFoldDB" id="A0A2K1SWM3"/>
<keyword evidence="4" id="KW-0175">Coiled coil</keyword>
<keyword evidence="3" id="KW-0067">ATP-binding</keyword>
<dbReference type="SMART" id="SM00382">
    <property type="entry name" value="AAA"/>
    <property type="match status" value="2"/>
</dbReference>
<evidence type="ECO:0000256" key="2">
    <source>
        <dbReference type="ARBA" id="ARBA00022741"/>
    </source>
</evidence>
<dbReference type="SUPFAM" id="SSF52540">
    <property type="entry name" value="P-loop containing nucleoside triphosphate hydrolases"/>
    <property type="match status" value="2"/>
</dbReference>
<sequence length="533" mass="58594">MPIDAQALTIQIGARTLLNSSDFHVTKGDKIGLVGRNGAGKTTLTRVITGDMLPAGGSVRVSGKLGYLPQDTHAADPEQSVIDRIMSARDIASIVSRIRKAEKEMTDPDPDIMSKAMNRYDKAMQDYEKAGGYAVQSEAISMATSLGLPQEVMQQALGTLSGGQRRRIELARILFSDADTLILDEPTNHLDADSIIWLRNYLKRFEGGFLVISHSTELLDEVVNKVWHLDAQTAQIDMYSMGWKAYLHQRVVDEERRRREREVAEKKAERLMKQGIRLHAKATKAVAAQNMMRRAERLLSETSEAQKQEKVADIRFPEPAPCGKTPIMATEISKAYGSNIVFAGINLAIDKGSRVVILGYNGAGKTTTLRILAGEETADTGEVKYGHGCKIGYFAQEHDTLDLDATVLENLQHVAPNLNDTQARSMLGSFLFSGDDAMKPARVLSGGEKTRLALATLVTSQANVLLLDEPTNNLDPASRNEILKAISKYEGAIVLVTHDEGAVEALHPERVLLMPDGDEDLWNDEYLDLVAEE</sequence>
<dbReference type="InterPro" id="IPR003439">
    <property type="entry name" value="ABC_transporter-like_ATP-bd"/>
</dbReference>
<dbReference type="FunFam" id="3.40.50.300:FF:000597">
    <property type="entry name" value="ABC transporter ATP-binding protein"/>
    <property type="match status" value="1"/>
</dbReference>
<accession>A0A2K1SWM3</accession>
<dbReference type="InterPro" id="IPR003593">
    <property type="entry name" value="AAA+_ATPase"/>
</dbReference>
<dbReference type="FunFam" id="3.40.50.300:FF:000944">
    <property type="entry name" value="Macrolide ABC transporter ATP-binding protein"/>
    <property type="match status" value="1"/>
</dbReference>
<proteinExistence type="predicted"/>
<dbReference type="PANTHER" id="PTHR19211:SF14">
    <property type="entry name" value="ATP-BINDING CASSETTE SUB-FAMILY F MEMBER 1"/>
    <property type="match status" value="1"/>
</dbReference>
<dbReference type="Pfam" id="PF12848">
    <property type="entry name" value="ABC_tran_Xtn"/>
    <property type="match status" value="1"/>
</dbReference>
<evidence type="ECO:0000313" key="6">
    <source>
        <dbReference type="EMBL" id="PNS43896.1"/>
    </source>
</evidence>
<dbReference type="InterPro" id="IPR050611">
    <property type="entry name" value="ABCF"/>
</dbReference>
<dbReference type="InterPro" id="IPR017871">
    <property type="entry name" value="ABC_transporter-like_CS"/>
</dbReference>
<feature type="coiled-coil region" evidence="4">
    <location>
        <begin position="254"/>
        <end position="308"/>
    </location>
</feature>
<keyword evidence="1" id="KW-0677">Repeat</keyword>
<dbReference type="GO" id="GO:0005524">
    <property type="term" value="F:ATP binding"/>
    <property type="evidence" value="ECO:0007669"/>
    <property type="project" value="UniProtKB-KW"/>
</dbReference>
<protein>
    <submittedName>
        <fullName evidence="6">ABC transporter</fullName>
    </submittedName>
</protein>
<comment type="caution">
    <text evidence="6">The sequence shown here is derived from an EMBL/GenBank/DDBJ whole genome shotgun (WGS) entry which is preliminary data.</text>
</comment>
<dbReference type="EMBL" id="MNLH01000001">
    <property type="protein sequence ID" value="PNS43896.1"/>
    <property type="molecule type" value="Genomic_DNA"/>
</dbReference>
<organism evidence="6 7">
    <name type="scientific">Gardnerella vaginalis</name>
    <dbReference type="NCBI Taxonomy" id="2702"/>
    <lineage>
        <taxon>Bacteria</taxon>
        <taxon>Bacillati</taxon>
        <taxon>Actinomycetota</taxon>
        <taxon>Actinomycetes</taxon>
        <taxon>Bifidobacteriales</taxon>
        <taxon>Bifidobacteriaceae</taxon>
        <taxon>Gardnerella</taxon>
    </lineage>
</organism>
<dbReference type="PROSITE" id="PS00211">
    <property type="entry name" value="ABC_TRANSPORTER_1"/>
    <property type="match status" value="2"/>
</dbReference>
<feature type="domain" description="ABC transporter" evidence="5">
    <location>
        <begin position="3"/>
        <end position="275"/>
    </location>
</feature>
<evidence type="ECO:0000256" key="3">
    <source>
        <dbReference type="ARBA" id="ARBA00022840"/>
    </source>
</evidence>
<dbReference type="PANTHER" id="PTHR19211">
    <property type="entry name" value="ATP-BINDING TRANSPORT PROTEIN-RELATED"/>
    <property type="match status" value="1"/>
</dbReference>
<name>A0A2K1SWM3_GARVA</name>
<dbReference type="InterPro" id="IPR027417">
    <property type="entry name" value="P-loop_NTPase"/>
</dbReference>
<dbReference type="GO" id="GO:0016887">
    <property type="term" value="F:ATP hydrolysis activity"/>
    <property type="evidence" value="ECO:0007669"/>
    <property type="project" value="InterPro"/>
</dbReference>
<reference evidence="6 7" key="1">
    <citation type="submission" date="2016-10" db="EMBL/GenBank/DDBJ databases">
        <authorList>
            <person name="Varghese N."/>
        </authorList>
    </citation>
    <scope>NUCLEOTIDE SEQUENCE [LARGE SCALE GENOMIC DNA]</scope>
    <source>
        <strain evidence="6 7">KA00225</strain>
    </source>
</reference>
<dbReference type="OrthoDB" id="3239744at2"/>
<keyword evidence="2" id="KW-0547">Nucleotide-binding</keyword>